<keyword evidence="1 3" id="KW-0732">Signal</keyword>
<sequence length="554" mass="59334">MKKFMAMGLTAGALFAVSLFGAHDAKAESRIADNVEIGKVDVSGMTSKEAENAISEYVAEAAKKQITLATEDQKITVSASDLGFSVDSGDSVESAIKYGRKGNLIERYKSVKDIEAGEKKCLSLSTKADESKIRDFLKKNECKLVTEPVDGSLKRENGEFSYVAGKAGHRLDMDASVAAVMNYVSSGKYDKTDTVKLVTKTKKPKGTKEELSKVKDVLGKFSTSFATSTSARAQNVRNGASKINGTILYPGDKFSVAKALNPMTAENGYAPAPSYENGTTVDTYGGGICQVSTTLYNAVIRSELKVLERSAHSMMVHYVEPSDDAAIAGFYKDFKFQNSTKYPVYIEGIASGGVITFTVYGKETRDPSRTVEFQTERLDTIPKKTKITADPSQPVGTVTKTSDGKDGLKARLWKIVKVNGKEESRTVFNNSRYAATDEQYTVGTMSDSADAVSAMKAAIASGNIDTVKAAAAQWKDAGKQDTDDTDSKDTDSGDKNTDSKNADSKNTDKQGADSQNATQKSTGDSSASNQNSKDNGNKNTKPAASNNTKTGQNS</sequence>
<organism evidence="5 6">
    <name type="scientific">Candidatus Weimeria bifida</name>
    <dbReference type="NCBI Taxonomy" id="2599074"/>
    <lineage>
        <taxon>Bacteria</taxon>
        <taxon>Bacillati</taxon>
        <taxon>Bacillota</taxon>
        <taxon>Clostridia</taxon>
        <taxon>Lachnospirales</taxon>
        <taxon>Lachnospiraceae</taxon>
        <taxon>Candidatus Weimeria</taxon>
    </lineage>
</organism>
<evidence type="ECO:0000259" key="4">
    <source>
        <dbReference type="PROSITE" id="PS51109"/>
    </source>
</evidence>
<gene>
    <name evidence="5" type="ORF">FRC54_04875</name>
</gene>
<feature type="compositionally biased region" description="Basic and acidic residues" evidence="2">
    <location>
        <begin position="476"/>
        <end position="511"/>
    </location>
</feature>
<dbReference type="PANTHER" id="PTHR35788">
    <property type="entry name" value="EXPORTED PROTEIN-RELATED"/>
    <property type="match status" value="1"/>
</dbReference>
<comment type="caution">
    <text evidence="5">The sequence shown here is derived from an EMBL/GenBank/DDBJ whole genome shotgun (WGS) entry which is preliminary data.</text>
</comment>
<dbReference type="InterPro" id="IPR007391">
    <property type="entry name" value="Vancomycin_resist_VanW"/>
</dbReference>
<protein>
    <recommendedName>
        <fullName evidence="4">G5 domain-containing protein</fullName>
    </recommendedName>
</protein>
<dbReference type="EMBL" id="VOGC01000004">
    <property type="protein sequence ID" value="MQN01265.1"/>
    <property type="molecule type" value="Genomic_DNA"/>
</dbReference>
<dbReference type="Pfam" id="PF12229">
    <property type="entry name" value="PG_binding_4"/>
    <property type="match status" value="1"/>
</dbReference>
<dbReference type="Gene3D" id="2.20.230.10">
    <property type="entry name" value="Resuscitation-promoting factor rpfb"/>
    <property type="match status" value="1"/>
</dbReference>
<feature type="domain" description="G5" evidence="4">
    <location>
        <begin position="367"/>
        <end position="446"/>
    </location>
</feature>
<feature type="chain" id="PRO_5027068641" description="G5 domain-containing protein" evidence="3">
    <location>
        <begin position="28"/>
        <end position="554"/>
    </location>
</feature>
<keyword evidence="6" id="KW-1185">Reference proteome</keyword>
<dbReference type="InterPro" id="IPR011098">
    <property type="entry name" value="G5_dom"/>
</dbReference>
<feature type="region of interest" description="Disordered" evidence="2">
    <location>
        <begin position="475"/>
        <end position="554"/>
    </location>
</feature>
<evidence type="ECO:0000256" key="2">
    <source>
        <dbReference type="SAM" id="MobiDB-lite"/>
    </source>
</evidence>
<reference evidence="5" key="1">
    <citation type="journal article" date="2020" name="Appl. Environ. Microbiol.">
        <title>Medium-Chain Fatty Acid Synthesis by 'Candidatus Weimeria bifida' gen. nov., sp. nov., and 'Candidatus Pseudoramibacter fermentans' sp. nov.</title>
        <authorList>
            <person name="Scarborough M.J."/>
            <person name="Myers K.S."/>
            <person name="Donohue T.J."/>
            <person name="Noguera D.R."/>
        </authorList>
    </citation>
    <scope>NUCLEOTIDE SEQUENCE</scope>
    <source>
        <strain evidence="5">LCO1.1</strain>
    </source>
</reference>
<accession>A0A6N7IY37</accession>
<dbReference type="PROSITE" id="PS51109">
    <property type="entry name" value="G5"/>
    <property type="match status" value="1"/>
</dbReference>
<dbReference type="AlphaFoldDB" id="A0A6N7IY37"/>
<dbReference type="InterPro" id="IPR022029">
    <property type="entry name" value="YoaR-like_PG-bd"/>
</dbReference>
<dbReference type="Proteomes" id="UP000460257">
    <property type="component" value="Unassembled WGS sequence"/>
</dbReference>
<evidence type="ECO:0000256" key="3">
    <source>
        <dbReference type="SAM" id="SignalP"/>
    </source>
</evidence>
<dbReference type="SMART" id="SM01208">
    <property type="entry name" value="G5"/>
    <property type="match status" value="1"/>
</dbReference>
<dbReference type="InterPro" id="IPR052913">
    <property type="entry name" value="Glycopeptide_resist_protein"/>
</dbReference>
<evidence type="ECO:0000313" key="6">
    <source>
        <dbReference type="Proteomes" id="UP000460257"/>
    </source>
</evidence>
<evidence type="ECO:0000256" key="1">
    <source>
        <dbReference type="ARBA" id="ARBA00022729"/>
    </source>
</evidence>
<dbReference type="Pfam" id="PF04294">
    <property type="entry name" value="VanW"/>
    <property type="match status" value="1"/>
</dbReference>
<proteinExistence type="predicted"/>
<dbReference type="PANTHER" id="PTHR35788:SF1">
    <property type="entry name" value="EXPORTED PROTEIN"/>
    <property type="match status" value="1"/>
</dbReference>
<dbReference type="Pfam" id="PF07501">
    <property type="entry name" value="G5"/>
    <property type="match status" value="1"/>
</dbReference>
<feature type="signal peptide" evidence="3">
    <location>
        <begin position="1"/>
        <end position="27"/>
    </location>
</feature>
<feature type="compositionally biased region" description="Polar residues" evidence="2">
    <location>
        <begin position="512"/>
        <end position="554"/>
    </location>
</feature>
<name>A0A6N7IY37_9FIRM</name>
<evidence type="ECO:0000313" key="5">
    <source>
        <dbReference type="EMBL" id="MQN01265.1"/>
    </source>
</evidence>